<evidence type="ECO:0000256" key="6">
    <source>
        <dbReference type="ARBA" id="ARBA00023136"/>
    </source>
</evidence>
<feature type="transmembrane region" description="Helical" evidence="7">
    <location>
        <begin position="12"/>
        <end position="34"/>
    </location>
</feature>
<dbReference type="Pfam" id="PF02417">
    <property type="entry name" value="Chromate_transp"/>
    <property type="match status" value="1"/>
</dbReference>
<accession>A0A8J6TDL6</accession>
<keyword evidence="3" id="KW-1003">Cell membrane</keyword>
<evidence type="ECO:0000256" key="7">
    <source>
        <dbReference type="SAM" id="Phobius"/>
    </source>
</evidence>
<keyword evidence="5 7" id="KW-1133">Transmembrane helix</keyword>
<reference evidence="8 9" key="1">
    <citation type="submission" date="2020-08" db="EMBL/GenBank/DDBJ databases">
        <title>Bridging the membrane lipid divide: bacteria of the FCB group superphylum have the potential to synthesize archaeal ether lipids.</title>
        <authorList>
            <person name="Villanueva L."/>
            <person name="Von Meijenfeldt F.A.B."/>
            <person name="Westbye A.B."/>
            <person name="Yadav S."/>
            <person name="Hopmans E.C."/>
            <person name="Dutilh B.E."/>
            <person name="Sinninghe Damste J.S."/>
        </authorList>
    </citation>
    <scope>NUCLEOTIDE SEQUENCE [LARGE SCALE GENOMIC DNA]</scope>
    <source>
        <strain evidence="8">NIOZ-UU36</strain>
    </source>
</reference>
<dbReference type="InterPro" id="IPR052518">
    <property type="entry name" value="CHR_Transporter"/>
</dbReference>
<dbReference type="GO" id="GO:0015109">
    <property type="term" value="F:chromate transmembrane transporter activity"/>
    <property type="evidence" value="ECO:0007669"/>
    <property type="project" value="InterPro"/>
</dbReference>
<evidence type="ECO:0000256" key="5">
    <source>
        <dbReference type="ARBA" id="ARBA00022989"/>
    </source>
</evidence>
<comment type="subcellular location">
    <subcellularLocation>
        <location evidence="1">Cell membrane</location>
        <topology evidence="1">Multi-pass membrane protein</topology>
    </subcellularLocation>
</comment>
<feature type="transmembrane region" description="Helical" evidence="7">
    <location>
        <begin position="81"/>
        <end position="101"/>
    </location>
</feature>
<sequence length="178" mass="19118">MKTPESRTWLKLFWLFLKVNTLSTSGPASIGLLYKEAIVETMTESEFIEAVGFSNVLPGSEALKLAMFVGYSAGGMSGMSAALLGSILPPTLLMLAAVSMLEKVQGKIWLTNFIDGMTPAVAMLMLMIGWKIFRNDITKAIKKRTVLIAALSLAALLLNIPSPFVLIGAGILGVVLLR</sequence>
<dbReference type="Proteomes" id="UP000614469">
    <property type="component" value="Unassembled WGS sequence"/>
</dbReference>
<evidence type="ECO:0000256" key="1">
    <source>
        <dbReference type="ARBA" id="ARBA00004651"/>
    </source>
</evidence>
<protein>
    <submittedName>
        <fullName evidence="8">Chromate transporter</fullName>
    </submittedName>
</protein>
<dbReference type="InterPro" id="IPR003370">
    <property type="entry name" value="Chromate_transpt"/>
</dbReference>
<dbReference type="AlphaFoldDB" id="A0A8J6TDL6"/>
<proteinExistence type="inferred from homology"/>
<evidence type="ECO:0000313" key="9">
    <source>
        <dbReference type="Proteomes" id="UP000614469"/>
    </source>
</evidence>
<evidence type="ECO:0000313" key="8">
    <source>
        <dbReference type="EMBL" id="MBC8334031.1"/>
    </source>
</evidence>
<dbReference type="GO" id="GO:0005886">
    <property type="term" value="C:plasma membrane"/>
    <property type="evidence" value="ECO:0007669"/>
    <property type="project" value="UniProtKB-SubCell"/>
</dbReference>
<name>A0A8J6TDL6_9CHLR</name>
<comment type="caution">
    <text evidence="8">The sequence shown here is derived from an EMBL/GenBank/DDBJ whole genome shotgun (WGS) entry which is preliminary data.</text>
</comment>
<dbReference type="PANTHER" id="PTHR43663">
    <property type="entry name" value="CHROMATE TRANSPORT PROTEIN-RELATED"/>
    <property type="match status" value="1"/>
</dbReference>
<keyword evidence="6 7" id="KW-0472">Membrane</keyword>
<keyword evidence="4 7" id="KW-0812">Transmembrane</keyword>
<gene>
    <name evidence="8" type="ORF">H8E29_02095</name>
</gene>
<evidence type="ECO:0000256" key="4">
    <source>
        <dbReference type="ARBA" id="ARBA00022692"/>
    </source>
</evidence>
<feature type="transmembrane region" description="Helical" evidence="7">
    <location>
        <begin position="145"/>
        <end position="177"/>
    </location>
</feature>
<comment type="similarity">
    <text evidence="2">Belongs to the chromate ion transporter (CHR) (TC 2.A.51) family.</text>
</comment>
<evidence type="ECO:0000256" key="2">
    <source>
        <dbReference type="ARBA" id="ARBA00005262"/>
    </source>
</evidence>
<feature type="transmembrane region" description="Helical" evidence="7">
    <location>
        <begin position="113"/>
        <end position="133"/>
    </location>
</feature>
<organism evidence="8 9">
    <name type="scientific">Candidatus Desulfolinea nitratireducens</name>
    <dbReference type="NCBI Taxonomy" id="2841698"/>
    <lineage>
        <taxon>Bacteria</taxon>
        <taxon>Bacillati</taxon>
        <taxon>Chloroflexota</taxon>
        <taxon>Anaerolineae</taxon>
        <taxon>Anaerolineales</taxon>
        <taxon>Anaerolineales incertae sedis</taxon>
        <taxon>Candidatus Desulfolinea</taxon>
    </lineage>
</organism>
<evidence type="ECO:0000256" key="3">
    <source>
        <dbReference type="ARBA" id="ARBA00022475"/>
    </source>
</evidence>
<dbReference type="PANTHER" id="PTHR43663:SF1">
    <property type="entry name" value="CHROMATE TRANSPORTER"/>
    <property type="match status" value="1"/>
</dbReference>
<dbReference type="EMBL" id="JACNJN010000038">
    <property type="protein sequence ID" value="MBC8334031.1"/>
    <property type="molecule type" value="Genomic_DNA"/>
</dbReference>